<protein>
    <recommendedName>
        <fullName evidence="4">Glutathione peroxidase</fullName>
    </recommendedName>
</protein>
<comment type="caution">
    <text evidence="5">The sequence shown here is derived from an EMBL/GenBank/DDBJ whole genome shotgun (WGS) entry which is preliminary data.</text>
</comment>
<dbReference type="PRINTS" id="PR01011">
    <property type="entry name" value="GLUTPROXDASE"/>
</dbReference>
<reference evidence="5" key="1">
    <citation type="journal article" date="2024" name="Antonie Van Leeuwenhoek">
        <title>Isoptericola haloaureus sp. nov., a dimorphic actinobacterium isolated from mangrove sediments of southeast India, implicating biosaline agricultural significance through nitrogen fixation and salt tolerance genes.</title>
        <authorList>
            <person name="Prathaban M."/>
            <person name="Prathiviraj R."/>
            <person name="Ravichandran M."/>
            <person name="Natarajan S.D."/>
            <person name="Sobanaa M."/>
            <person name="Hari Krishna Kumar S."/>
            <person name="Chandrasekar V."/>
            <person name="Selvin J."/>
        </authorList>
    </citation>
    <scope>NUCLEOTIDE SEQUENCE</scope>
    <source>
        <strain evidence="5">MP1014</strain>
    </source>
</reference>
<dbReference type="GO" id="GO:0004601">
    <property type="term" value="F:peroxidase activity"/>
    <property type="evidence" value="ECO:0007669"/>
    <property type="project" value="UniProtKB-KW"/>
</dbReference>
<evidence type="ECO:0000313" key="5">
    <source>
        <dbReference type="EMBL" id="MEG3615882.1"/>
    </source>
</evidence>
<evidence type="ECO:0000256" key="3">
    <source>
        <dbReference type="ARBA" id="ARBA00023002"/>
    </source>
</evidence>
<accession>A0ABU7Z8N2</accession>
<dbReference type="RefSeq" id="WP_278236567.1">
    <property type="nucleotide sequence ID" value="NZ_JBAGLP010000118.1"/>
</dbReference>
<dbReference type="PIRSF" id="PIRSF000303">
    <property type="entry name" value="Glutathion_perox"/>
    <property type="match status" value="1"/>
</dbReference>
<dbReference type="EMBL" id="JBAGLP010000118">
    <property type="protein sequence ID" value="MEG3615882.1"/>
    <property type="molecule type" value="Genomic_DNA"/>
</dbReference>
<dbReference type="CDD" id="cd00340">
    <property type="entry name" value="GSH_Peroxidase"/>
    <property type="match status" value="1"/>
</dbReference>
<dbReference type="PROSITE" id="PS51355">
    <property type="entry name" value="GLUTATHIONE_PEROXID_3"/>
    <property type="match status" value="1"/>
</dbReference>
<keyword evidence="3 4" id="KW-0560">Oxidoreductase</keyword>
<evidence type="ECO:0000256" key="4">
    <source>
        <dbReference type="RuleBase" id="RU000499"/>
    </source>
</evidence>
<dbReference type="InterPro" id="IPR000889">
    <property type="entry name" value="Glutathione_peroxidase"/>
</dbReference>
<evidence type="ECO:0000256" key="1">
    <source>
        <dbReference type="ARBA" id="ARBA00006926"/>
    </source>
</evidence>
<reference evidence="5" key="2">
    <citation type="submission" date="2024-02" db="EMBL/GenBank/DDBJ databases">
        <authorList>
            <person name="Prathaban M."/>
            <person name="Mythili R."/>
            <person name="Sharmila Devi N."/>
            <person name="Sobanaa M."/>
            <person name="Prathiviraj R."/>
            <person name="Selvin J."/>
        </authorList>
    </citation>
    <scope>NUCLEOTIDE SEQUENCE</scope>
    <source>
        <strain evidence="5">MP1014</strain>
    </source>
</reference>
<gene>
    <name evidence="5" type="ORF">V5O49_12165</name>
</gene>
<name>A0ABU7Z8N2_9MICO</name>
<dbReference type="PROSITE" id="PS00763">
    <property type="entry name" value="GLUTATHIONE_PEROXID_2"/>
    <property type="match status" value="1"/>
</dbReference>
<comment type="similarity">
    <text evidence="1 4">Belongs to the glutathione peroxidase family.</text>
</comment>
<dbReference type="PANTHER" id="PTHR11592">
    <property type="entry name" value="GLUTATHIONE PEROXIDASE"/>
    <property type="match status" value="1"/>
</dbReference>
<sequence length="160" mass="17975">MDIYEIPFDRMDGTTATLAEHRDDVVMVVNVASRCGLTPQYTALEQLQQKYAERGFTVVGFPSNQFLQELSTDEKIAEFCSATYGVTFPVVSKVKVNGRNAHPLYAELTKTPDAGGHDGRIRWNFEKFLVLPGGEVRRYSPKTVPDDPEIVEVIESHLPR</sequence>
<proteinExistence type="inferred from homology"/>
<keyword evidence="6" id="KW-1185">Reference proteome</keyword>
<dbReference type="Pfam" id="PF00255">
    <property type="entry name" value="GSHPx"/>
    <property type="match status" value="1"/>
</dbReference>
<dbReference type="Proteomes" id="UP001310387">
    <property type="component" value="Unassembled WGS sequence"/>
</dbReference>
<dbReference type="InterPro" id="IPR036249">
    <property type="entry name" value="Thioredoxin-like_sf"/>
</dbReference>
<dbReference type="InterPro" id="IPR029760">
    <property type="entry name" value="GPX_CS"/>
</dbReference>
<keyword evidence="2 4" id="KW-0575">Peroxidase</keyword>
<dbReference type="SUPFAM" id="SSF52833">
    <property type="entry name" value="Thioredoxin-like"/>
    <property type="match status" value="1"/>
</dbReference>
<dbReference type="PANTHER" id="PTHR11592:SF40">
    <property type="entry name" value="THIOREDOXIN_GLUTATHIONE PEROXIDASE BTUE"/>
    <property type="match status" value="1"/>
</dbReference>
<evidence type="ECO:0000313" key="6">
    <source>
        <dbReference type="Proteomes" id="UP001310387"/>
    </source>
</evidence>
<evidence type="ECO:0000256" key="2">
    <source>
        <dbReference type="ARBA" id="ARBA00022559"/>
    </source>
</evidence>
<organism evidence="5 6">
    <name type="scientific">Isoptericola haloaureus</name>
    <dbReference type="NCBI Taxonomy" id="1542902"/>
    <lineage>
        <taxon>Bacteria</taxon>
        <taxon>Bacillati</taxon>
        <taxon>Actinomycetota</taxon>
        <taxon>Actinomycetes</taxon>
        <taxon>Micrococcales</taxon>
        <taxon>Promicromonosporaceae</taxon>
        <taxon>Isoptericola</taxon>
    </lineage>
</organism>
<dbReference type="Gene3D" id="3.40.30.10">
    <property type="entry name" value="Glutaredoxin"/>
    <property type="match status" value="1"/>
</dbReference>